<evidence type="ECO:0000313" key="1">
    <source>
        <dbReference type="EMBL" id="PLN86092.1"/>
    </source>
</evidence>
<proteinExistence type="predicted"/>
<dbReference type="EMBL" id="KZ559500">
    <property type="protein sequence ID" value="PLN86092.1"/>
    <property type="molecule type" value="Genomic_DNA"/>
</dbReference>
<evidence type="ECO:0000313" key="2">
    <source>
        <dbReference type="Proteomes" id="UP000235023"/>
    </source>
</evidence>
<gene>
    <name evidence="1" type="ORF">BDW42DRAFT_107848</name>
</gene>
<dbReference type="AlphaFoldDB" id="A0A2J5I7W1"/>
<accession>A0A2J5I7W1</accession>
<keyword evidence="2" id="KW-1185">Reference proteome</keyword>
<organism evidence="1 2">
    <name type="scientific">Aspergillus taichungensis</name>
    <dbReference type="NCBI Taxonomy" id="482145"/>
    <lineage>
        <taxon>Eukaryota</taxon>
        <taxon>Fungi</taxon>
        <taxon>Dikarya</taxon>
        <taxon>Ascomycota</taxon>
        <taxon>Pezizomycotina</taxon>
        <taxon>Eurotiomycetes</taxon>
        <taxon>Eurotiomycetidae</taxon>
        <taxon>Eurotiales</taxon>
        <taxon>Aspergillaceae</taxon>
        <taxon>Aspergillus</taxon>
        <taxon>Aspergillus subgen. Circumdati</taxon>
    </lineage>
</organism>
<protein>
    <submittedName>
        <fullName evidence="1">Uncharacterized protein</fullName>
    </submittedName>
</protein>
<sequence length="146" mass="16841">MADQRIGRDDSRLLVSLGSSRAMQVCDGKRRWAVSALRCFCQRSTHRDIDLGSTRLEWEGTEEGPYCKHARIIANSSPPPGDPRIEMPLLMMHRWRYTVLRAARSWVSCFGTKQVNPYWCERQCPSVTLPGQITCWWWRQTSISPG</sequence>
<name>A0A2J5I7W1_9EURO</name>
<reference evidence="2" key="1">
    <citation type="submission" date="2017-12" db="EMBL/GenBank/DDBJ databases">
        <authorList>
            <consortium name="DOE Joint Genome Institute"/>
            <person name="Mondo S.J."/>
            <person name="Kjaerbolling I."/>
            <person name="Vesth T.C."/>
            <person name="Frisvad J.C."/>
            <person name="Nybo J.L."/>
            <person name="Theobald S."/>
            <person name="Kuo A."/>
            <person name="Bowyer P."/>
            <person name="Matsuda Y."/>
            <person name="Lyhne E.K."/>
            <person name="Kogle M.E."/>
            <person name="Clum A."/>
            <person name="Lipzen A."/>
            <person name="Salamov A."/>
            <person name="Ngan C.Y."/>
            <person name="Daum C."/>
            <person name="Chiniquy J."/>
            <person name="Barry K."/>
            <person name="LaButti K."/>
            <person name="Haridas S."/>
            <person name="Simmons B.A."/>
            <person name="Magnuson J.K."/>
            <person name="Mortensen U.H."/>
            <person name="Larsen T.O."/>
            <person name="Grigoriev I.V."/>
            <person name="Baker S.E."/>
            <person name="Andersen M.R."/>
            <person name="Nordberg H.P."/>
            <person name="Cantor M.N."/>
            <person name="Hua S.X."/>
        </authorList>
    </citation>
    <scope>NUCLEOTIDE SEQUENCE [LARGE SCALE GENOMIC DNA]</scope>
    <source>
        <strain evidence="2">IBT 19404</strain>
    </source>
</reference>
<dbReference type="OrthoDB" id="10559295at2759"/>
<dbReference type="Proteomes" id="UP000235023">
    <property type="component" value="Unassembled WGS sequence"/>
</dbReference>